<accession>A0A178LTP2</accession>
<evidence type="ECO:0000313" key="1">
    <source>
        <dbReference type="EMBL" id="OAN36793.1"/>
    </source>
</evidence>
<dbReference type="AlphaFoldDB" id="A0A178LTP2"/>
<proteinExistence type="predicted"/>
<dbReference type="Proteomes" id="UP000078396">
    <property type="component" value="Unassembled WGS sequence"/>
</dbReference>
<gene>
    <name evidence="1" type="ORF">A4X20_06250</name>
</gene>
<dbReference type="RefSeq" id="WP_064282998.1">
    <property type="nucleotide sequence ID" value="NZ_LWCS01000032.1"/>
</dbReference>
<organism evidence="1 2">
    <name type="scientific">Mycolicibacterium iranicum</name>
    <name type="common">Mycobacterium iranicum</name>
    <dbReference type="NCBI Taxonomy" id="912594"/>
    <lineage>
        <taxon>Bacteria</taxon>
        <taxon>Bacillati</taxon>
        <taxon>Actinomycetota</taxon>
        <taxon>Actinomycetes</taxon>
        <taxon>Mycobacteriales</taxon>
        <taxon>Mycobacteriaceae</taxon>
        <taxon>Mycolicibacterium</taxon>
    </lineage>
</organism>
<sequence length="1165" mass="129484">MVHADVPINDIEPLARVVALQLVPANAHYLDALTQLTAFAARDSSSTGELADYVSRIESYKGRPLSQMRGHFDGFLAAEVPFLPGTYLVLQGLMTDAGIVVRHLLPAIFGPFRDQFPDTFTRNVEACARLLLMTSDHLGARMRVGRYTTAPPKPTTVVVPDHGELTTLADALTLNEPEFFGGLPGALTAYLQDMLFADADTLPRWDGSDIDQALIARPFVRTGRNTVVIATPFELMVTLRHAICVEAKAHDCHALLHEAITAHAARLTRQLCESLFDGEHATRGDVGFSEFRGTFDADKELDIRVSVPSLDTETDSVLVDPLTVAAPPAEPSDDGRRKLTIDVFWPLGRDLYLLTPNEQAHLCSTFEDLETILYTSGTDQLSLWYFAEALDRLHNNDTTILHGGLADLYGLYDGNDQSFYMGDDSPSPTALVVESDYSEALRIKIAERLGRTFVRIANRLHECFLAHGDATPVREVIALPRIIFCAEVPGLTIWVELRTSSLENQVRLRSFAEAMCYWLVCIHDRAPELFADFEPELQILLIEAEWPNDDDDRWIRRGPDVDGKNLTFEFKAPPKPDSDAPPNTLDRALIREVLSTLSTIDDAAANPAFADQAIEILAPPGERRMLHLVQSDVDLIAWPGDLPKARTTVAAVTSRLLDELGLHLRQDFGRNVGNIPSSERTQVLNDEVVAYFRDRLTTALAAYDGISLLDYLIRANEALLHEGYVQWQRHPSRLACFGPASDETQRLAQRIREATSASVSSRFLIELAAATQPTSVAAPTIEAYDALLGLASEIVHKGFLSDAIHADLSHAELSILPSGRLGIRRDDDRYTQGLQSLLSANAAATVDDAARRNAWDPGVTDTATGDLPAADSVAIVEWGFSFTELALFTSELVNLSTEREQEDVGLVAVQDIRQRMTSKFAWSEDKVSAFLDHLTMAVEDDFWALGGEVFPWRYNRGRSYLRRPLIRCSLDGVDHVIFGHRNTRRTSFEWHGQYNSGRLKAKTAEMRAALGAARDLNGDRFEQRVADELLEWCEPVRRRVRRLGVHDLRNINGRDLGDIDLLAFHPSSRSLYVLEAKSLAVARTPREMANELSSLIEGRTSAVERLRGRYEWVCAHLPDVLPTLGVGEGPVRVRPLIIVDADLLTARFNSRYRIVPFARLADVFT</sequence>
<protein>
    <submittedName>
        <fullName evidence="1">Uncharacterized protein</fullName>
    </submittedName>
</protein>
<comment type="caution">
    <text evidence="1">The sequence shown here is derived from an EMBL/GenBank/DDBJ whole genome shotgun (WGS) entry which is preliminary data.</text>
</comment>
<evidence type="ECO:0000313" key="2">
    <source>
        <dbReference type="Proteomes" id="UP000078396"/>
    </source>
</evidence>
<dbReference type="EMBL" id="LWCS01000032">
    <property type="protein sequence ID" value="OAN36793.1"/>
    <property type="molecule type" value="Genomic_DNA"/>
</dbReference>
<reference evidence="1 2" key="1">
    <citation type="submission" date="2016-04" db="EMBL/GenBank/DDBJ databases">
        <title>Draft Genome Sequences of Staphylococcus capitis Strain H36, S. capitis Strain H65, S. cohnii Strain H62, S. hominis Strain H69, Mycobacterium iranicum Strain H39, Plantibacter sp. Strain H53, Pseudomonas oryzihabitans Strain H72, and Microbacterium sp. Strain H83, isolated from residential settings.</title>
        <authorList>
            <person name="Lymperopoulou D."/>
            <person name="Adams R.I."/>
            <person name="Lindow S."/>
            <person name="Coil D.A."/>
            <person name="Jospin G."/>
            <person name="Eisen J.A."/>
        </authorList>
    </citation>
    <scope>NUCLEOTIDE SEQUENCE [LARGE SCALE GENOMIC DNA]</scope>
    <source>
        <strain evidence="1 2">H39</strain>
    </source>
</reference>
<name>A0A178LTP2_MYCIR</name>
<dbReference type="OrthoDB" id="51260at2"/>